<feature type="transmembrane region" description="Helical" evidence="2">
    <location>
        <begin position="278"/>
        <end position="298"/>
    </location>
</feature>
<keyword evidence="4" id="KW-1185">Reference proteome</keyword>
<feature type="transmembrane region" description="Helical" evidence="2">
    <location>
        <begin position="319"/>
        <end position="345"/>
    </location>
</feature>
<protein>
    <submittedName>
        <fullName evidence="3">Uncharacterized protein</fullName>
    </submittedName>
</protein>
<keyword evidence="2" id="KW-1133">Transmembrane helix</keyword>
<keyword evidence="2" id="KW-0812">Transmembrane</keyword>
<feature type="compositionally biased region" description="Basic and acidic residues" evidence="1">
    <location>
        <begin position="50"/>
        <end position="60"/>
    </location>
</feature>
<geneLocation type="plasmid" evidence="3">
    <name>pAArc-St2</name>
</geneLocation>
<organism evidence="3 4">
    <name type="scientific">Natronocalculus amylovorans</name>
    <dbReference type="NCBI Taxonomy" id="2917812"/>
    <lineage>
        <taxon>Archaea</taxon>
        <taxon>Methanobacteriati</taxon>
        <taxon>Methanobacteriota</taxon>
        <taxon>Stenosarchaea group</taxon>
        <taxon>Halobacteria</taxon>
        <taxon>Halobacteriales</taxon>
        <taxon>Haloferacaceae</taxon>
        <taxon>Natronocalculus</taxon>
    </lineage>
</organism>
<dbReference type="AlphaFoldDB" id="A0AAE3K9G8"/>
<name>A0AAE3K9G8_9EURY</name>
<reference evidence="3" key="1">
    <citation type="journal article" date="2022" name="Syst. Appl. Microbiol.">
        <title>Natronocalculus amylovorans gen. nov., sp. nov., and Natranaeroarchaeum aerophilus sp. nov., dominant culturable amylolytic natronoarchaea from hypersaline soda lakes in southwestern Siberia.</title>
        <authorList>
            <person name="Sorokin D.Y."/>
            <person name="Elcheninov A.G."/>
            <person name="Khizhniak T.V."/>
            <person name="Koenen M."/>
            <person name="Bale N.J."/>
            <person name="Damste J.S.S."/>
            <person name="Kublanov I.V."/>
        </authorList>
    </citation>
    <scope>NUCLEOTIDE SEQUENCE</scope>
    <source>
        <strain evidence="3">AArc-St2</strain>
    </source>
</reference>
<feature type="region of interest" description="Disordered" evidence="1">
    <location>
        <begin position="50"/>
        <end position="71"/>
    </location>
</feature>
<accession>A0AAE3K9G8</accession>
<feature type="transmembrane region" description="Helical" evidence="2">
    <location>
        <begin position="405"/>
        <end position="430"/>
    </location>
</feature>
<sequence>MIDGTVLQTDLRVWQLSAAAVVLAAIAIAAVVIRYSSIFASLPEEQAREKRGLIGQREDQTPQTLRIPAGEDPEDYREAIRSLFDRSQDIDQIQDRATLRDGFKSIRKELRTLWGQKTERVPNLSLAYAEEAIAIAVLGLLATVGLETVEEIFATGSADLSPSVVTESGIEALQSAAETGVSTVSAFPFAGDIWALTFAGAVLLAEFLFYNPLVSAVTLAVFAVLIGFLERQVPEAVDIDLFDRRSLLVGGIITIATTWLAGAIPASIGAALGAPVGGAVVGMVFAIGVFSLGAWIGIGLARQRIQYLSLKLDGQPQSIVAYVLLQRLSIAIAGVLIPLIPIYVVYLLISGRLVAVVGAYLQGSLLMQVLLAIVVGTLVAIVAYQVRDTWPELRAGFEETFSRQAIKIAFIARGIPVAIVVFAGLVAYSFAVPLPLVIAVALFAGLVTRGSIAIAARLKRKSDLIEREPVTANRVVISAYVLETTSGEERYYATVNTTRLAHQEKGALVDAIVQASHALFEDGDVEPSIEQQFAIDLFELGVTDINETRVRLYERARLICNRTFSKRGKRVESETLEQLLSKDVPEPIYRSYLSRRLNQQELRHRDGYYAIV</sequence>
<proteinExistence type="predicted"/>
<keyword evidence="3" id="KW-0614">Plasmid</keyword>
<dbReference type="RefSeq" id="WP_250586036.1">
    <property type="nucleotide sequence ID" value="NZ_JAKRVX010000010.1"/>
</dbReference>
<feature type="transmembrane region" description="Helical" evidence="2">
    <location>
        <begin position="13"/>
        <end position="33"/>
    </location>
</feature>
<evidence type="ECO:0000256" key="1">
    <source>
        <dbReference type="SAM" id="MobiDB-lite"/>
    </source>
</evidence>
<dbReference type="EMBL" id="JAKRVX010000010">
    <property type="protein sequence ID" value="MCL9818337.1"/>
    <property type="molecule type" value="Genomic_DNA"/>
</dbReference>
<feature type="transmembrane region" description="Helical" evidence="2">
    <location>
        <begin position="247"/>
        <end position="272"/>
    </location>
</feature>
<keyword evidence="2" id="KW-0472">Membrane</keyword>
<comment type="caution">
    <text evidence="3">The sequence shown here is derived from an EMBL/GenBank/DDBJ whole genome shotgun (WGS) entry which is preliminary data.</text>
</comment>
<reference evidence="3" key="2">
    <citation type="submission" date="2022-02" db="EMBL/GenBank/DDBJ databases">
        <authorList>
            <person name="Elcheninov A.G."/>
            <person name="Sorokin D.Y."/>
            <person name="Kublanov I.V."/>
        </authorList>
    </citation>
    <scope>NUCLEOTIDE SEQUENCE</scope>
    <source>
        <strain evidence="3">AArc-St2</strain>
        <plasmid evidence="3">pAArc-St2</plasmid>
    </source>
</reference>
<evidence type="ECO:0000313" key="3">
    <source>
        <dbReference type="EMBL" id="MCL9818337.1"/>
    </source>
</evidence>
<feature type="transmembrane region" description="Helical" evidence="2">
    <location>
        <begin position="193"/>
        <end position="226"/>
    </location>
</feature>
<evidence type="ECO:0000313" key="4">
    <source>
        <dbReference type="Proteomes" id="UP001203207"/>
    </source>
</evidence>
<gene>
    <name evidence="3" type="ORF">AArcSt2_15450</name>
</gene>
<feature type="transmembrane region" description="Helical" evidence="2">
    <location>
        <begin position="365"/>
        <end position="384"/>
    </location>
</feature>
<evidence type="ECO:0000256" key="2">
    <source>
        <dbReference type="SAM" id="Phobius"/>
    </source>
</evidence>
<feature type="transmembrane region" description="Helical" evidence="2">
    <location>
        <begin position="436"/>
        <end position="458"/>
    </location>
</feature>
<dbReference type="Proteomes" id="UP001203207">
    <property type="component" value="Unassembled WGS sequence"/>
</dbReference>